<reference evidence="1" key="1">
    <citation type="submission" date="2021-06" db="EMBL/GenBank/DDBJ databases">
        <authorList>
            <person name="Kallberg Y."/>
            <person name="Tangrot J."/>
            <person name="Rosling A."/>
        </authorList>
    </citation>
    <scope>NUCLEOTIDE SEQUENCE</scope>
    <source>
        <strain evidence="1">CL356</strain>
    </source>
</reference>
<evidence type="ECO:0000313" key="1">
    <source>
        <dbReference type="EMBL" id="CAG8743947.1"/>
    </source>
</evidence>
<sequence length="47" mass="5344">MSQTSTIPKSLDPSDQFPMSSISPSFRTSQRDAIQQELSAFHQQHHQ</sequence>
<dbReference type="Proteomes" id="UP000789525">
    <property type="component" value="Unassembled WGS sequence"/>
</dbReference>
<dbReference type="EMBL" id="CAJVPT010049428">
    <property type="protein sequence ID" value="CAG8743947.1"/>
    <property type="molecule type" value="Genomic_DNA"/>
</dbReference>
<feature type="non-terminal residue" evidence="1">
    <location>
        <position position="47"/>
    </location>
</feature>
<protein>
    <submittedName>
        <fullName evidence="1">15083_t:CDS:1</fullName>
    </submittedName>
</protein>
<proteinExistence type="predicted"/>
<evidence type="ECO:0000313" key="2">
    <source>
        <dbReference type="Proteomes" id="UP000789525"/>
    </source>
</evidence>
<accession>A0ACA9QDY7</accession>
<comment type="caution">
    <text evidence="1">The sequence shown here is derived from an EMBL/GenBank/DDBJ whole genome shotgun (WGS) entry which is preliminary data.</text>
</comment>
<gene>
    <name evidence="1" type="ORF">ACOLOM_LOCUS12328</name>
</gene>
<organism evidence="1 2">
    <name type="scientific">Acaulospora colombiana</name>
    <dbReference type="NCBI Taxonomy" id="27376"/>
    <lineage>
        <taxon>Eukaryota</taxon>
        <taxon>Fungi</taxon>
        <taxon>Fungi incertae sedis</taxon>
        <taxon>Mucoromycota</taxon>
        <taxon>Glomeromycotina</taxon>
        <taxon>Glomeromycetes</taxon>
        <taxon>Diversisporales</taxon>
        <taxon>Acaulosporaceae</taxon>
        <taxon>Acaulospora</taxon>
    </lineage>
</organism>
<name>A0ACA9QDY7_9GLOM</name>
<keyword evidence="2" id="KW-1185">Reference proteome</keyword>